<dbReference type="OrthoDB" id="3318646at2"/>
<dbReference type="EMBL" id="VDFW01000053">
    <property type="protein sequence ID" value="TNC19276.1"/>
    <property type="molecule type" value="Genomic_DNA"/>
</dbReference>
<evidence type="ECO:0000256" key="12">
    <source>
        <dbReference type="SAM" id="MobiDB-lite"/>
    </source>
</evidence>
<keyword evidence="7" id="KW-0808">Transferase</keyword>
<dbReference type="Proteomes" id="UP000305546">
    <property type="component" value="Unassembled WGS sequence"/>
</dbReference>
<comment type="caution">
    <text evidence="14">The sequence shown here is derived from an EMBL/GenBank/DDBJ whole genome shotgun (WGS) entry which is preliminary data.</text>
</comment>
<evidence type="ECO:0000256" key="10">
    <source>
        <dbReference type="ARBA" id="ARBA00032317"/>
    </source>
</evidence>
<dbReference type="SUPFAM" id="SSF52777">
    <property type="entry name" value="CoA-dependent acyltransferases"/>
    <property type="match status" value="2"/>
</dbReference>
<keyword evidence="8" id="KW-0012">Acyltransferase</keyword>
<organism evidence="14 15">
    <name type="scientific">Amycolatopsis alkalitolerans</name>
    <dbReference type="NCBI Taxonomy" id="2547244"/>
    <lineage>
        <taxon>Bacteria</taxon>
        <taxon>Bacillati</taxon>
        <taxon>Actinomycetota</taxon>
        <taxon>Actinomycetes</taxon>
        <taxon>Pseudonocardiales</taxon>
        <taxon>Pseudonocardiaceae</taxon>
        <taxon>Amycolatopsis</taxon>
    </lineage>
</organism>
<dbReference type="PANTHER" id="PTHR28037">
    <property type="entry name" value="ALCOHOL O-ACETYLTRANSFERASE 1-RELATED"/>
    <property type="match status" value="1"/>
</dbReference>
<comment type="catalytic activity">
    <reaction evidence="1">
        <text>2 a mycocerosyl-[mycocerosic acid synthase] + a phthiocerol = a dimycocerosyl phthiocerol + 2 holo-[mycocerosic acid synthase].</text>
        <dbReference type="EC" id="2.3.1.282"/>
    </reaction>
</comment>
<feature type="region of interest" description="Disordered" evidence="12">
    <location>
        <begin position="60"/>
        <end position="101"/>
    </location>
</feature>
<evidence type="ECO:0000256" key="6">
    <source>
        <dbReference type="ARBA" id="ARBA00013449"/>
    </source>
</evidence>
<dbReference type="Gene3D" id="3.30.559.30">
    <property type="entry name" value="Nonribosomal peptide synthetase, condensation domain"/>
    <property type="match status" value="1"/>
</dbReference>
<feature type="domain" description="Phthiocerol/phthiodiolone dimycocerosyl transferase C-terminal" evidence="13">
    <location>
        <begin position="325"/>
        <end position="502"/>
    </location>
</feature>
<feature type="compositionally biased region" description="Basic and acidic residues" evidence="12">
    <location>
        <begin position="60"/>
        <end position="72"/>
    </location>
</feature>
<comment type="similarity">
    <text evidence="4">Belongs to the acyltransferase PapA5 family.</text>
</comment>
<comment type="catalytic activity">
    <reaction evidence="2">
        <text>2 a mycocerosyl-[mycocerosic acid synthase] + a phenolphthiocerol = a dimycocerosyl phenolphthiocerol + 2 holo-[mycocerosic acid synthase].</text>
        <dbReference type="EC" id="2.3.1.282"/>
    </reaction>
</comment>
<evidence type="ECO:0000313" key="14">
    <source>
        <dbReference type="EMBL" id="TNC19276.1"/>
    </source>
</evidence>
<dbReference type="InterPro" id="IPR031641">
    <property type="entry name" value="PapA_C"/>
</dbReference>
<evidence type="ECO:0000313" key="15">
    <source>
        <dbReference type="Proteomes" id="UP000305546"/>
    </source>
</evidence>
<dbReference type="EC" id="2.3.1.282" evidence="5"/>
<feature type="compositionally biased region" description="Basic and acidic residues" evidence="12">
    <location>
        <begin position="286"/>
        <end position="312"/>
    </location>
</feature>
<sequence length="533" mass="59843">MNEAKKNGTFKENPLEAEYGTAATVYHGPMHPLHSSVAQPKWAPHNHERHGRAALERVSVRRSLPRRDRNLQRESTTTRHHPPPHPRACHPMERVPTRRHRQFRRNPSHLGVAAKKGSLMASIEDTPKMERYLDFQEAPKLYRNSTMFVEYQGSVDGSVLARAYSALCDRHPVLRARIRFDEWGDLLYVTPDHGPEFVVCQGNAETLRSMALAEDWDPADHVAQLTLIRRATGGFVAMRTTNAIADGVTKFALMREMWDLYTSILHGRTIPPVTTASFPRSPVELLRERSSLDPRSADRYESTHRSKERMTPVREPSASQLSDCTTRRITLSEEDTAKLVVAAHVHNSTMYGLLSGVCVLAHSQGQATDESPTTVLTPVNLRPRVSPPIAPTETTMMTGLFTATVSVEVNSTAGTIGREIRSQLDSWTSAQRFSFPLRNDVISAATRVIQINNIGLKPSYHLPDELHIADHFVIAPYNDEKIDPGLLSRYHIMTYDQRLTIQCGYPTAQFSESDINRLIERIVDSVIGLISAS</sequence>
<feature type="region of interest" description="Disordered" evidence="12">
    <location>
        <begin position="286"/>
        <end position="324"/>
    </location>
</feature>
<accession>A0A5C4LS90</accession>
<evidence type="ECO:0000256" key="9">
    <source>
        <dbReference type="ARBA" id="ARBA00030465"/>
    </source>
</evidence>
<feature type="compositionally biased region" description="Basic residues" evidence="12">
    <location>
        <begin position="78"/>
        <end position="88"/>
    </location>
</feature>
<evidence type="ECO:0000256" key="1">
    <source>
        <dbReference type="ARBA" id="ARBA00000026"/>
    </source>
</evidence>
<evidence type="ECO:0000256" key="5">
    <source>
        <dbReference type="ARBA" id="ARBA00012866"/>
    </source>
</evidence>
<dbReference type="InterPro" id="IPR052058">
    <property type="entry name" value="Alcohol_O-acetyltransferase"/>
</dbReference>
<dbReference type="RefSeq" id="WP_139100674.1">
    <property type="nucleotide sequence ID" value="NZ_VDFW01000053.1"/>
</dbReference>
<evidence type="ECO:0000256" key="2">
    <source>
        <dbReference type="ARBA" id="ARBA00000625"/>
    </source>
</evidence>
<dbReference type="InterPro" id="IPR023213">
    <property type="entry name" value="CAT-like_dom_sf"/>
</dbReference>
<evidence type="ECO:0000259" key="13">
    <source>
        <dbReference type="Pfam" id="PF16911"/>
    </source>
</evidence>
<dbReference type="Pfam" id="PF16911">
    <property type="entry name" value="PapA_C"/>
    <property type="match status" value="1"/>
</dbReference>
<comment type="catalytic activity">
    <reaction evidence="3">
        <text>2 a mycocerosyl-[mycocerosic acid synthase] + a phthiodiolone = a dimycocerosyl phthiodiolone + 2 holo-[mycocerosic acid synthase].</text>
        <dbReference type="EC" id="2.3.1.282"/>
    </reaction>
</comment>
<reference evidence="14 15" key="1">
    <citation type="submission" date="2019-06" db="EMBL/GenBank/DDBJ databases">
        <title>Amycolatopsis alkalitolerans sp. nov., isolated from Gastrodia elata Blume.</title>
        <authorList>
            <person name="Narsing Rao M.P."/>
            <person name="Li W.J."/>
        </authorList>
    </citation>
    <scope>NUCLEOTIDE SEQUENCE [LARGE SCALE GENOMIC DNA]</scope>
    <source>
        <strain evidence="14 15">SYSUP0005</strain>
    </source>
</reference>
<dbReference type="PANTHER" id="PTHR28037:SF1">
    <property type="entry name" value="ALCOHOL O-ACETYLTRANSFERASE 1-RELATED"/>
    <property type="match status" value="1"/>
</dbReference>
<dbReference type="GO" id="GO:0016746">
    <property type="term" value="F:acyltransferase activity"/>
    <property type="evidence" value="ECO:0007669"/>
    <property type="project" value="UniProtKB-KW"/>
</dbReference>
<evidence type="ECO:0000256" key="3">
    <source>
        <dbReference type="ARBA" id="ARBA00001907"/>
    </source>
</evidence>
<dbReference type="Gene3D" id="3.30.559.10">
    <property type="entry name" value="Chloramphenicol acetyltransferase-like domain"/>
    <property type="match status" value="1"/>
</dbReference>
<gene>
    <name evidence="14" type="ORF">FG385_32675</name>
</gene>
<proteinExistence type="inferred from homology"/>
<keyword evidence="15" id="KW-1185">Reference proteome</keyword>
<evidence type="ECO:0000256" key="11">
    <source>
        <dbReference type="ARBA" id="ARBA00033407"/>
    </source>
</evidence>
<evidence type="ECO:0000256" key="8">
    <source>
        <dbReference type="ARBA" id="ARBA00023315"/>
    </source>
</evidence>
<protein>
    <recommendedName>
        <fullName evidence="6">Phthiocerol/phthiodiolone dimycocerosyl transferase</fullName>
        <ecNumber evidence="5">2.3.1.282</ecNumber>
    </recommendedName>
    <alternativeName>
        <fullName evidence="11">Acyltransferase PapA5</fullName>
    </alternativeName>
    <alternativeName>
        <fullName evidence="9">Phthiocerol/phthiodiolone O-acyltransferase</fullName>
    </alternativeName>
    <alternativeName>
        <fullName evidence="10">Polyketide synthase-associated protein A5</fullName>
    </alternativeName>
</protein>
<dbReference type="AlphaFoldDB" id="A0A5C4LS90"/>
<name>A0A5C4LS90_9PSEU</name>
<evidence type="ECO:0000256" key="4">
    <source>
        <dbReference type="ARBA" id="ARBA00006558"/>
    </source>
</evidence>
<evidence type="ECO:0000256" key="7">
    <source>
        <dbReference type="ARBA" id="ARBA00022679"/>
    </source>
</evidence>